<feature type="compositionally biased region" description="Basic and acidic residues" evidence="1">
    <location>
        <begin position="867"/>
        <end position="877"/>
    </location>
</feature>
<dbReference type="EMBL" id="CP069024">
    <property type="protein sequence ID" value="QRC91991.1"/>
    <property type="molecule type" value="Genomic_DNA"/>
</dbReference>
<dbReference type="OrthoDB" id="3792198at2759"/>
<feature type="compositionally biased region" description="Acidic residues" evidence="1">
    <location>
        <begin position="965"/>
        <end position="978"/>
    </location>
</feature>
<evidence type="ECO:0000256" key="1">
    <source>
        <dbReference type="SAM" id="MobiDB-lite"/>
    </source>
</evidence>
<feature type="compositionally biased region" description="Basic residues" evidence="1">
    <location>
        <begin position="654"/>
        <end position="665"/>
    </location>
</feature>
<proteinExistence type="predicted"/>
<feature type="compositionally biased region" description="Polar residues" evidence="1">
    <location>
        <begin position="488"/>
        <end position="499"/>
    </location>
</feature>
<reference evidence="3" key="1">
    <citation type="journal article" date="2021" name="BMC Genomics">
        <title>Chromosome-level genome assembly and manually-curated proteome of model necrotroph Parastagonospora nodorum Sn15 reveals a genome-wide trove of candidate effector homologs, and redundancy of virulence-related functions within an accessory chromosome.</title>
        <authorList>
            <person name="Bertazzoni S."/>
            <person name="Jones D.A.B."/>
            <person name="Phan H.T."/>
            <person name="Tan K.-C."/>
            <person name="Hane J.K."/>
        </authorList>
    </citation>
    <scope>NUCLEOTIDE SEQUENCE [LARGE SCALE GENOMIC DNA]</scope>
    <source>
        <strain evidence="3">SN15 / ATCC MYA-4574 / FGSC 10173)</strain>
    </source>
</reference>
<feature type="region of interest" description="Disordered" evidence="1">
    <location>
        <begin position="867"/>
        <end position="978"/>
    </location>
</feature>
<sequence>MAYEIEDEVDWSDSPLGPPSPEANRAAGNLNGTQPAVEKPSDDPGLFVSENVDRYEIPPGLPLASTYDVNKAQQHIPSRAQRARIGIHLNRRQPSKDDYINFALYQANQKAYEATLFKNFVAHALHPDRFSEMSMSQPETCADVVPYLQSVVRNVKGIADKMVWNAHSRAVHLLANDGKDGSPFLDLRQINQHMFSDFRHDNPVSVVNRMNESWHRAFPEPAMVRMSTKQYPIGSNSSPLEEIDEIANRVFNDTSFTSALPSGRGINPMRKNKGKGRGLPGAIPREQPLVLSRGNWLAFPQPETIFASPSPPVLPIYHQDISEDVDGLQNIDEPQIIQDLRSIQDYNDNQFGKLRSSSSAQHHSTASSTRLEDLFDRYGQDALNSDHSGTPARSEDDLIEKVPSWRMRLINNHKRRLTERWGDPQQTIRRVMPGIRQVIEHAFERGLRPMGDDFESKIRIIEAREQRKNAPSLSITSTHTQQQIQESPSAASSTLSQKKASIAAKMEKQRTDAPRKRQKTSTTAPCAANKMKATKMQSVSGSKRQKATKPLKQLSESEGLPSPHSSGSSTLAAHHTIPTTAYIQPKSLDEKPAWLCGIKHAMGYYYNAGDRTSCPGCFVNIKDSKKSRFLDFYMPPSTHSFQPAPDMVYTPSKPGKKPRRSKTRSHNGIAKDAYWAAIDAGATAREARQAGVAAVEAHLRPLPPKEPTPQPTPEPEPDLGPHPSGSKAMEHGQDIPECAYFEKQDRHEQYAWRCDINHALGRYYLAGDKRSCPGCGSNRYGVGKQSDMDFYMPLGVVVRQEASELSLWKPRKPYKLRNPGSKANDKPTQATHNQICSKKYHEAIDAGQEHEEAKCIAIEALDAELDAKQEAKQRQEQSESSEDEGEASSSGGERNSDKKDSANTGQKGNTFHRRGSRGESTPSSVPQKRSAEEVSESDLEDDEDDGTFEAAIYEAMGQNLVEYPASDDDDETSGSDSE</sequence>
<feature type="compositionally biased region" description="Pro residues" evidence="1">
    <location>
        <begin position="701"/>
        <end position="720"/>
    </location>
</feature>
<feature type="region of interest" description="Disordered" evidence="1">
    <location>
        <begin position="643"/>
        <end position="668"/>
    </location>
</feature>
<feature type="compositionally biased region" description="Polar residues" evidence="1">
    <location>
        <begin position="918"/>
        <end position="927"/>
    </location>
</feature>
<name>A0A7U2ERY5_PHANO</name>
<dbReference type="Proteomes" id="UP000663193">
    <property type="component" value="Chromosome 2"/>
</dbReference>
<keyword evidence="3" id="KW-1185">Reference proteome</keyword>
<feature type="compositionally biased region" description="Acidic residues" evidence="1">
    <location>
        <begin position="1"/>
        <end position="11"/>
    </location>
</feature>
<feature type="region of interest" description="Disordered" evidence="1">
    <location>
        <begin position="259"/>
        <end position="283"/>
    </location>
</feature>
<feature type="region of interest" description="Disordered" evidence="1">
    <location>
        <begin position="1"/>
        <end position="45"/>
    </location>
</feature>
<dbReference type="AlphaFoldDB" id="A0A7U2ERY5"/>
<dbReference type="OMA" id="IAKDAYW"/>
<feature type="region of interest" description="Disordered" evidence="1">
    <location>
        <begin position="812"/>
        <end position="833"/>
    </location>
</feature>
<feature type="compositionally biased region" description="Acidic residues" evidence="1">
    <location>
        <begin position="933"/>
        <end position="947"/>
    </location>
</feature>
<gene>
    <name evidence="2" type="ORF">JI435_021560</name>
</gene>
<evidence type="ECO:0000313" key="2">
    <source>
        <dbReference type="EMBL" id="QRC91991.1"/>
    </source>
</evidence>
<feature type="compositionally biased region" description="Basic and acidic residues" evidence="1">
    <location>
        <begin position="505"/>
        <end position="515"/>
    </location>
</feature>
<dbReference type="VEuPathDB" id="FungiDB:JI435_021560"/>
<feature type="region of interest" description="Disordered" evidence="1">
    <location>
        <begin position="698"/>
        <end position="731"/>
    </location>
</feature>
<feature type="compositionally biased region" description="Low complexity" evidence="1">
    <location>
        <begin position="472"/>
        <end position="487"/>
    </location>
</feature>
<feature type="region of interest" description="Disordered" evidence="1">
    <location>
        <begin position="465"/>
        <end position="571"/>
    </location>
</feature>
<accession>A0A7U2ERY5</accession>
<protein>
    <submittedName>
        <fullName evidence="2">Uncharacterized protein</fullName>
    </submittedName>
</protein>
<evidence type="ECO:0000313" key="3">
    <source>
        <dbReference type="Proteomes" id="UP000663193"/>
    </source>
</evidence>
<organism evidence="2 3">
    <name type="scientific">Phaeosphaeria nodorum (strain SN15 / ATCC MYA-4574 / FGSC 10173)</name>
    <name type="common">Glume blotch fungus</name>
    <name type="synonym">Parastagonospora nodorum</name>
    <dbReference type="NCBI Taxonomy" id="321614"/>
    <lineage>
        <taxon>Eukaryota</taxon>
        <taxon>Fungi</taxon>
        <taxon>Dikarya</taxon>
        <taxon>Ascomycota</taxon>
        <taxon>Pezizomycotina</taxon>
        <taxon>Dothideomycetes</taxon>
        <taxon>Pleosporomycetidae</taxon>
        <taxon>Pleosporales</taxon>
        <taxon>Pleosporineae</taxon>
        <taxon>Phaeosphaeriaceae</taxon>
        <taxon>Parastagonospora</taxon>
    </lineage>
</organism>